<dbReference type="EnsemblMetazoa" id="PPA37659.1">
    <property type="protein sequence ID" value="PPA37659.1"/>
    <property type="gene ID" value="WBGene00276028"/>
</dbReference>
<keyword evidence="1" id="KW-0812">Transmembrane</keyword>
<dbReference type="Proteomes" id="UP000005239">
    <property type="component" value="Unassembled WGS sequence"/>
</dbReference>
<proteinExistence type="predicted"/>
<keyword evidence="5" id="KW-1185">Reference proteome</keyword>
<reference evidence="4" key="2">
    <citation type="submission" date="2022-06" db="UniProtKB">
        <authorList>
            <consortium name="EnsemblMetazoa"/>
        </authorList>
    </citation>
    <scope>IDENTIFICATION</scope>
    <source>
        <strain evidence="4">PS312</strain>
    </source>
</reference>
<dbReference type="SUPFAM" id="SSF63712">
    <property type="entry name" value="Nicotinic receptor ligand binding domain-like"/>
    <property type="match status" value="1"/>
</dbReference>
<dbReference type="EnsemblMetazoa" id="PPA37665.1">
    <property type="protein sequence ID" value="PPA37665.1"/>
    <property type="gene ID" value="WBGene00276034"/>
</dbReference>
<name>A0A2A6BA10_PRIPA</name>
<feature type="transmembrane region" description="Helical" evidence="1">
    <location>
        <begin position="187"/>
        <end position="212"/>
    </location>
</feature>
<reference evidence="5" key="1">
    <citation type="journal article" date="2008" name="Nat. Genet.">
        <title>The Pristionchus pacificus genome provides a unique perspective on nematode lifestyle and parasitism.</title>
        <authorList>
            <person name="Dieterich C."/>
            <person name="Clifton S.W."/>
            <person name="Schuster L.N."/>
            <person name="Chinwalla A."/>
            <person name="Delehaunty K."/>
            <person name="Dinkelacker I."/>
            <person name="Fulton L."/>
            <person name="Fulton R."/>
            <person name="Godfrey J."/>
            <person name="Minx P."/>
            <person name="Mitreva M."/>
            <person name="Roeseler W."/>
            <person name="Tian H."/>
            <person name="Witte H."/>
            <person name="Yang S.P."/>
            <person name="Wilson R.K."/>
            <person name="Sommer R.J."/>
        </authorList>
    </citation>
    <scope>NUCLEOTIDE SEQUENCE [LARGE SCALE GENOMIC DNA]</scope>
    <source>
        <strain evidence="5">PS312</strain>
    </source>
</reference>
<feature type="transmembrane region" description="Helical" evidence="1">
    <location>
        <begin position="157"/>
        <end position="175"/>
    </location>
</feature>
<gene>
    <name evidence="4" type="primary">WBGene00276034</name>
    <name evidence="3" type="synonym">WBGene00276028</name>
</gene>
<protein>
    <submittedName>
        <fullName evidence="4">Transmembrane ion channel</fullName>
    </submittedName>
</protein>
<evidence type="ECO:0000256" key="1">
    <source>
        <dbReference type="SAM" id="Phobius"/>
    </source>
</evidence>
<dbReference type="Gene3D" id="2.70.170.10">
    <property type="entry name" value="Neurotransmitter-gated ion-channel ligand-binding domain"/>
    <property type="match status" value="1"/>
</dbReference>
<dbReference type="GO" id="GO:0005230">
    <property type="term" value="F:extracellular ligand-gated monoatomic ion channel activity"/>
    <property type="evidence" value="ECO:0007669"/>
    <property type="project" value="InterPro"/>
</dbReference>
<accession>A0A4X3P5B6</accession>
<evidence type="ECO:0000259" key="2">
    <source>
        <dbReference type="Pfam" id="PF02931"/>
    </source>
</evidence>
<feature type="transmembrane region" description="Helical" evidence="1">
    <location>
        <begin position="129"/>
        <end position="151"/>
    </location>
</feature>
<organism evidence="4 5">
    <name type="scientific">Pristionchus pacificus</name>
    <name type="common">Parasitic nematode worm</name>
    <dbReference type="NCBI Taxonomy" id="54126"/>
    <lineage>
        <taxon>Eukaryota</taxon>
        <taxon>Metazoa</taxon>
        <taxon>Ecdysozoa</taxon>
        <taxon>Nematoda</taxon>
        <taxon>Chromadorea</taxon>
        <taxon>Rhabditida</taxon>
        <taxon>Rhabditina</taxon>
        <taxon>Diplogasteromorpha</taxon>
        <taxon>Diplogasteroidea</taxon>
        <taxon>Neodiplogasteridae</taxon>
        <taxon>Pristionchus</taxon>
    </lineage>
</organism>
<evidence type="ECO:0000313" key="3">
    <source>
        <dbReference type="EnsemblMetazoa" id="PPA37659.1"/>
    </source>
</evidence>
<sequence>MSDPWTPGLTICNSAKSEIVDKDFIKYRIHHTGVITTSLHLQSTSYCQLDFRRLPWDRHHCGVCLRVVSIVEYSTDLDVNFAAGFSAIFDSQWDPSRQILIGYTKEELGVIKLSMATFSFWLDRSSSTLILLIVLPMNAGAVGYMVIAYFAEGIKVLAEWFVSGTLFGAAIFFFASYQLPQQRVTPALGWTIGVHWLLSFTVSVAYVILGYVLKDDDPNKKKKKKEKADEDLEAVLFTFSFYVMRGAMRAKTM</sequence>
<evidence type="ECO:0000313" key="5">
    <source>
        <dbReference type="Proteomes" id="UP000005239"/>
    </source>
</evidence>
<dbReference type="InterPro" id="IPR006202">
    <property type="entry name" value="Neur_chan_lig-bd"/>
</dbReference>
<accession>A0A2A6BA10</accession>
<feature type="domain" description="Neurotransmitter-gated ion-channel ligand-binding" evidence="2">
    <location>
        <begin position="5"/>
        <end position="66"/>
    </location>
</feature>
<keyword evidence="1" id="KW-0472">Membrane</keyword>
<dbReference type="AlphaFoldDB" id="A0A2A6BA10"/>
<dbReference type="GO" id="GO:0016020">
    <property type="term" value="C:membrane"/>
    <property type="evidence" value="ECO:0007669"/>
    <property type="project" value="InterPro"/>
</dbReference>
<dbReference type="Pfam" id="PF02931">
    <property type="entry name" value="Neur_chan_LBD"/>
    <property type="match status" value="1"/>
</dbReference>
<evidence type="ECO:0000313" key="4">
    <source>
        <dbReference type="EnsemblMetazoa" id="PPA37665.1"/>
    </source>
</evidence>
<dbReference type="InterPro" id="IPR036734">
    <property type="entry name" value="Neur_chan_lig-bd_sf"/>
</dbReference>
<keyword evidence="1" id="KW-1133">Transmembrane helix</keyword>